<dbReference type="InterPro" id="IPR039421">
    <property type="entry name" value="Type_1_exporter"/>
</dbReference>
<evidence type="ECO:0000313" key="17">
    <source>
        <dbReference type="EMBL" id="QDP75956.1"/>
    </source>
</evidence>
<dbReference type="InterPro" id="IPR027417">
    <property type="entry name" value="P-loop_NTPase"/>
</dbReference>
<evidence type="ECO:0000256" key="1">
    <source>
        <dbReference type="ARBA" id="ARBA00004651"/>
    </source>
</evidence>
<evidence type="ECO:0000313" key="19">
    <source>
        <dbReference type="Proteomes" id="UP001165168"/>
    </source>
</evidence>
<evidence type="ECO:0000313" key="16">
    <source>
        <dbReference type="EMBL" id="GLY58753.1"/>
    </source>
</evidence>
<dbReference type="InterPro" id="IPR036640">
    <property type="entry name" value="ABC1_TM_sf"/>
</dbReference>
<dbReference type="SUPFAM" id="SSF90123">
    <property type="entry name" value="ABC transporter transmembrane region"/>
    <property type="match status" value="1"/>
</dbReference>
<evidence type="ECO:0000259" key="14">
    <source>
        <dbReference type="PROSITE" id="PS50893"/>
    </source>
</evidence>
<dbReference type="InterPro" id="IPR011527">
    <property type="entry name" value="ABC1_TM_dom"/>
</dbReference>
<feature type="transmembrane region" description="Helical" evidence="12">
    <location>
        <begin position="242"/>
        <end position="259"/>
    </location>
</feature>
<accession>A0AAV5P9L7</accession>
<evidence type="ECO:0000256" key="5">
    <source>
        <dbReference type="ARBA" id="ARBA00022840"/>
    </source>
</evidence>
<dbReference type="InterPro" id="IPR003593">
    <property type="entry name" value="AAA+_ATPase"/>
</dbReference>
<dbReference type="InterPro" id="IPR008144">
    <property type="entry name" value="Guanylate_kin-like_dom"/>
</dbReference>
<keyword evidence="4" id="KW-0547">Nucleotide-binding</keyword>
<dbReference type="FunFam" id="3.40.50.300:FF:000287">
    <property type="entry name" value="Multidrug ABC transporter ATP-binding protein"/>
    <property type="match status" value="1"/>
</dbReference>
<dbReference type="CDD" id="cd18547">
    <property type="entry name" value="ABC_6TM_Tm288_like"/>
    <property type="match status" value="1"/>
</dbReference>
<dbReference type="PANTHER" id="PTHR43394:SF1">
    <property type="entry name" value="ATP-BINDING CASSETTE SUB-FAMILY B MEMBER 10, MITOCHONDRIAL"/>
    <property type="match status" value="1"/>
</dbReference>
<evidence type="ECO:0000256" key="2">
    <source>
        <dbReference type="ARBA" id="ARBA00022448"/>
    </source>
</evidence>
<evidence type="ECO:0000256" key="8">
    <source>
        <dbReference type="ARBA" id="ARBA00055053"/>
    </source>
</evidence>
<dbReference type="Proteomes" id="UP001165168">
    <property type="component" value="Unassembled WGS sequence"/>
</dbReference>
<dbReference type="RefSeq" id="WP_137280634.1">
    <property type="nucleotide sequence ID" value="NZ_BSTG01000004.1"/>
</dbReference>
<reference evidence="17 18" key="1">
    <citation type="submission" date="2019-07" db="EMBL/GenBank/DDBJ databases">
        <title>Complete Genome Sequence and Methylome Analysis of Arthrobacter luteus NEB113.</title>
        <authorList>
            <person name="Fomenkov A."/>
            <person name="Anton B.P."/>
            <person name="Vincze T."/>
            <person name="Roberts R.J."/>
        </authorList>
    </citation>
    <scope>NUCLEOTIDE SEQUENCE [LARGE SCALE GENOMIC DNA]</scope>
    <source>
        <strain evidence="17 18">NEB113</strain>
    </source>
</reference>
<dbReference type="Pfam" id="PF00664">
    <property type="entry name" value="ABC_membrane"/>
    <property type="match status" value="1"/>
</dbReference>
<keyword evidence="5 16" id="KW-0067">ATP-binding</keyword>
<comment type="similarity">
    <text evidence="9">Belongs to the ABC transporter superfamily. Lipid exporter (TC 3.A.1.106) family.</text>
</comment>
<evidence type="ECO:0000256" key="7">
    <source>
        <dbReference type="ARBA" id="ARBA00023136"/>
    </source>
</evidence>
<evidence type="ECO:0000256" key="11">
    <source>
        <dbReference type="SAM" id="MobiDB-lite"/>
    </source>
</evidence>
<feature type="compositionally biased region" description="Gly residues" evidence="11">
    <location>
        <begin position="41"/>
        <end position="55"/>
    </location>
</feature>
<feature type="region of interest" description="Disordered" evidence="11">
    <location>
        <begin position="1"/>
        <end position="57"/>
    </location>
</feature>
<keyword evidence="3 12" id="KW-0812">Transmembrane</keyword>
<dbReference type="SMART" id="SM00382">
    <property type="entry name" value="AAA"/>
    <property type="match status" value="1"/>
</dbReference>
<evidence type="ECO:0000256" key="9">
    <source>
        <dbReference type="ARBA" id="ARBA00061644"/>
    </source>
</evidence>
<feature type="transmembrane region" description="Helical" evidence="12">
    <location>
        <begin position="157"/>
        <end position="180"/>
    </location>
</feature>
<evidence type="ECO:0000256" key="6">
    <source>
        <dbReference type="ARBA" id="ARBA00022989"/>
    </source>
</evidence>
<feature type="transmembrane region" description="Helical" evidence="12">
    <location>
        <begin position="79"/>
        <end position="97"/>
    </location>
</feature>
<dbReference type="EMBL" id="BSTG01000004">
    <property type="protein sequence ID" value="GLY58753.1"/>
    <property type="molecule type" value="Genomic_DNA"/>
</dbReference>
<comment type="subcellular location">
    <subcellularLocation>
        <location evidence="1">Cell membrane</location>
        <topology evidence="1">Multi-pass membrane protein</topology>
    </subcellularLocation>
</comment>
<dbReference type="SUPFAM" id="SSF52540">
    <property type="entry name" value="P-loop containing nucleoside triphosphate hydrolases"/>
    <property type="match status" value="1"/>
</dbReference>
<dbReference type="GO" id="GO:0016887">
    <property type="term" value="F:ATP hydrolysis activity"/>
    <property type="evidence" value="ECO:0007669"/>
    <property type="project" value="InterPro"/>
</dbReference>
<feature type="domain" description="Guanylate kinase-like" evidence="13">
    <location>
        <begin position="466"/>
        <end position="657"/>
    </location>
</feature>
<dbReference type="CDD" id="cd03254">
    <property type="entry name" value="ABCC_Glucan_exporter_like"/>
    <property type="match status" value="1"/>
</dbReference>
<feature type="domain" description="ABC transporter" evidence="14">
    <location>
        <begin position="440"/>
        <end position="677"/>
    </location>
</feature>
<evidence type="ECO:0000256" key="4">
    <source>
        <dbReference type="ARBA" id="ARBA00022741"/>
    </source>
</evidence>
<dbReference type="GO" id="GO:0005524">
    <property type="term" value="F:ATP binding"/>
    <property type="evidence" value="ECO:0007669"/>
    <property type="project" value="UniProtKB-KW"/>
</dbReference>
<evidence type="ECO:0000256" key="12">
    <source>
        <dbReference type="SAM" id="Phobius"/>
    </source>
</evidence>
<dbReference type="AlphaFoldDB" id="A0AAV5P9L7"/>
<dbReference type="InterPro" id="IPR003439">
    <property type="entry name" value="ABC_transporter-like_ATP-bd"/>
</dbReference>
<dbReference type="GO" id="GO:0005886">
    <property type="term" value="C:plasma membrane"/>
    <property type="evidence" value="ECO:0007669"/>
    <property type="project" value="UniProtKB-SubCell"/>
</dbReference>
<feature type="domain" description="ABC transmembrane type-1" evidence="15">
    <location>
        <begin position="82"/>
        <end position="406"/>
    </location>
</feature>
<keyword evidence="6 12" id="KW-1133">Transmembrane helix</keyword>
<comment type="function">
    <text evidence="8">ABC transporter involved in fatty acid import. Transmembrane domains (TMD) form a pore in the membrane and the ATP-binding domain (NBD) is responsible for energy generation.</text>
</comment>
<evidence type="ECO:0000313" key="18">
    <source>
        <dbReference type="Proteomes" id="UP000319068"/>
    </source>
</evidence>
<dbReference type="Pfam" id="PF00005">
    <property type="entry name" value="ABC_tran"/>
    <property type="match status" value="1"/>
</dbReference>
<evidence type="ECO:0000259" key="13">
    <source>
        <dbReference type="PROSITE" id="PS50052"/>
    </source>
</evidence>
<sequence length="703" mass="74671">MSGEQDASRTPATSGDGSPEAGAPAAAGGRDVAGTRLAGRPRGGGGHGPMGGMGVPGEKALDFKGSLRRFMASLRPERVPIVAVVILGVVSVALAVAGPKLLGNATNIIFAGVVGSQLPAGVTQQQAVEALRAQGQDQVADLVSGVPGLVPGEGIDFTALATVLAWVLAVYVGSFLFGWLQGRITAIVVQRTVYRLRGEVQAKLARLPLSYFDRNARGEILSRVTNDIDNISQTLTQTLSQLVTSVLTVVGVLGVMFWISPLLAVVALVTVPLSVLVTAQIAKRSQPQFIRQWAATGRLNAHIEEMYTGHTLVKVYGHQQAAIDDFERENAALYDASFRAQFISGTIQPAMGFLANLNYVIVAVVGGLRVASGTMTLGDVQAFIQYSRQFTQPITQIASMMNLLQSGVASAERVYDLLDAQEQTPDPSPAKTVDPVRGRVAFEDVSFSYDPDVPLIEHLDLVVEPGQTIAIVGPTGAGKTTLVNLLMRFYDVDGGRITLDGVDTRDMTRDDLRSDIGMVLQDTWLFQGTIEENLRYGVRDGRTVDDEAFLAATRATHVDPFVRTLPDGYATVIDDEGSSVSAGEKQLLTIARAFLADPAILVLDEATSSVDTRTEVLVQQAMNALREGRTSFVIAHRLSTIRDADTILVMEHGSIVEQGSHDELLAAGGAYARLYESQFAAPLDAEAEDPEGVGAPAGGPAGR</sequence>
<dbReference type="InterPro" id="IPR017871">
    <property type="entry name" value="ABC_transporter-like_CS"/>
</dbReference>
<evidence type="ECO:0000259" key="15">
    <source>
        <dbReference type="PROSITE" id="PS50929"/>
    </source>
</evidence>
<keyword evidence="18" id="KW-1185">Reference proteome</keyword>
<feature type="compositionally biased region" description="Low complexity" evidence="11">
    <location>
        <begin position="14"/>
        <end position="34"/>
    </location>
</feature>
<gene>
    <name evidence="16" type="ORF">Ccel01_33550</name>
    <name evidence="17" type="ORF">FOG94_13265</name>
</gene>
<evidence type="ECO:0000256" key="10">
    <source>
        <dbReference type="ARBA" id="ARBA00071747"/>
    </source>
</evidence>
<reference evidence="16" key="2">
    <citation type="submission" date="2023-03" db="EMBL/GenBank/DDBJ databases">
        <title>Cellulosimicrobium cellulans NBRC 103059.</title>
        <authorList>
            <person name="Ichikawa N."/>
            <person name="Sato H."/>
            <person name="Tonouchi N."/>
        </authorList>
    </citation>
    <scope>NUCLEOTIDE SEQUENCE</scope>
    <source>
        <strain evidence="16">NBRC 103059</strain>
    </source>
</reference>
<keyword evidence="7 12" id="KW-0472">Membrane</keyword>
<dbReference type="PROSITE" id="PS50893">
    <property type="entry name" value="ABC_TRANSPORTER_2"/>
    <property type="match status" value="1"/>
</dbReference>
<dbReference type="Proteomes" id="UP000319068">
    <property type="component" value="Chromosome"/>
</dbReference>
<dbReference type="PROSITE" id="PS50929">
    <property type="entry name" value="ABC_TM1F"/>
    <property type="match status" value="1"/>
</dbReference>
<dbReference type="PROSITE" id="PS00211">
    <property type="entry name" value="ABC_TRANSPORTER_1"/>
    <property type="match status" value="1"/>
</dbReference>
<keyword evidence="2" id="KW-0813">Transport</keyword>
<dbReference type="Gene3D" id="3.40.50.300">
    <property type="entry name" value="P-loop containing nucleotide triphosphate hydrolases"/>
    <property type="match status" value="1"/>
</dbReference>
<proteinExistence type="inferred from homology"/>
<dbReference type="Gene3D" id="1.20.1560.10">
    <property type="entry name" value="ABC transporter type 1, transmembrane domain"/>
    <property type="match status" value="1"/>
</dbReference>
<dbReference type="GO" id="GO:0015421">
    <property type="term" value="F:ABC-type oligopeptide transporter activity"/>
    <property type="evidence" value="ECO:0007669"/>
    <property type="project" value="TreeGrafter"/>
</dbReference>
<dbReference type="PANTHER" id="PTHR43394">
    <property type="entry name" value="ATP-DEPENDENT PERMEASE MDL1, MITOCHONDRIAL"/>
    <property type="match status" value="1"/>
</dbReference>
<evidence type="ECO:0000256" key="3">
    <source>
        <dbReference type="ARBA" id="ARBA00022692"/>
    </source>
</evidence>
<organism evidence="16 19">
    <name type="scientific">Cellulosimicrobium cellulans</name>
    <name type="common">Arthrobacter luteus</name>
    <dbReference type="NCBI Taxonomy" id="1710"/>
    <lineage>
        <taxon>Bacteria</taxon>
        <taxon>Bacillati</taxon>
        <taxon>Actinomycetota</taxon>
        <taxon>Actinomycetes</taxon>
        <taxon>Micrococcales</taxon>
        <taxon>Promicromonosporaceae</taxon>
        <taxon>Cellulosimicrobium</taxon>
    </lineage>
</organism>
<dbReference type="PROSITE" id="PS50052">
    <property type="entry name" value="GUANYLATE_KINASE_2"/>
    <property type="match status" value="1"/>
</dbReference>
<protein>
    <recommendedName>
        <fullName evidence="10">Fatty acid ABC transporter ATP-binding/permease protein</fullName>
    </recommendedName>
</protein>
<name>A0AAV5P9L7_CELCE</name>
<dbReference type="EMBL" id="CP041694">
    <property type="protein sequence ID" value="QDP75956.1"/>
    <property type="molecule type" value="Genomic_DNA"/>
</dbReference>